<feature type="signal peptide" evidence="2">
    <location>
        <begin position="1"/>
        <end position="21"/>
    </location>
</feature>
<evidence type="ECO:0000313" key="5">
    <source>
        <dbReference type="Proteomes" id="UP000295455"/>
    </source>
</evidence>
<feature type="chain" id="PRO_5020482854" evidence="2">
    <location>
        <begin position="22"/>
        <end position="146"/>
    </location>
</feature>
<dbReference type="EMBL" id="SLUP01000010">
    <property type="protein sequence ID" value="TCL63095.1"/>
    <property type="molecule type" value="Genomic_DNA"/>
</dbReference>
<dbReference type="PANTHER" id="PTHR15337:SF11">
    <property type="entry name" value="THIOREDOXIN DOMAIN-CONTAINING PROTEIN"/>
    <property type="match status" value="1"/>
</dbReference>
<proteinExistence type="predicted"/>
<evidence type="ECO:0000313" key="4">
    <source>
        <dbReference type="EMBL" id="TCL63095.1"/>
    </source>
</evidence>
<feature type="domain" description="Thioredoxin" evidence="3">
    <location>
        <begin position="8"/>
        <end position="146"/>
    </location>
</feature>
<dbReference type="PANTHER" id="PTHR15337">
    <property type="entry name" value="ANTERIOR GRADIENT PROTEIN-RELATED"/>
    <property type="match status" value="1"/>
</dbReference>
<dbReference type="InterPro" id="IPR036249">
    <property type="entry name" value="Thioredoxin-like_sf"/>
</dbReference>
<dbReference type="Gene3D" id="3.40.30.10">
    <property type="entry name" value="Glutaredoxin"/>
    <property type="match status" value="1"/>
</dbReference>
<accession>A0A4R1RBE9</accession>
<dbReference type="Proteomes" id="UP000295455">
    <property type="component" value="Unassembled WGS sequence"/>
</dbReference>
<reference evidence="4 5" key="1">
    <citation type="submission" date="2019-03" db="EMBL/GenBank/DDBJ databases">
        <title>Genomic Encyclopedia of Type Strains, Phase IV (KMG-IV): sequencing the most valuable type-strain genomes for metagenomic binning, comparative biology and taxonomic classification.</title>
        <authorList>
            <person name="Goeker M."/>
        </authorList>
    </citation>
    <scope>NUCLEOTIDE SEQUENCE [LARGE SCALE GENOMIC DNA]</scope>
    <source>
        <strain evidence="4 5">DSM 18792</strain>
    </source>
</reference>
<dbReference type="RefSeq" id="WP_132219153.1">
    <property type="nucleotide sequence ID" value="NZ_OX156936.1"/>
</dbReference>
<evidence type="ECO:0000256" key="1">
    <source>
        <dbReference type="ARBA" id="ARBA00022729"/>
    </source>
</evidence>
<dbReference type="InterPro" id="IPR051099">
    <property type="entry name" value="AGR/TXD"/>
</dbReference>
<evidence type="ECO:0000256" key="2">
    <source>
        <dbReference type="SAM" id="SignalP"/>
    </source>
</evidence>
<dbReference type="Pfam" id="PF13899">
    <property type="entry name" value="Thioredoxin_7"/>
    <property type="match status" value="1"/>
</dbReference>
<dbReference type="InterPro" id="IPR013766">
    <property type="entry name" value="Thioredoxin_domain"/>
</dbReference>
<name>A0A4R1RBE9_9FLAO</name>
<keyword evidence="1 2" id="KW-0732">Signal</keyword>
<gene>
    <name evidence="4" type="ORF">EV196_11047</name>
</gene>
<keyword evidence="5" id="KW-1185">Reference proteome</keyword>
<dbReference type="PROSITE" id="PS51352">
    <property type="entry name" value="THIOREDOXIN_2"/>
    <property type="match status" value="1"/>
</dbReference>
<protein>
    <submittedName>
        <fullName evidence="4">Thioredoxin-related protein</fullName>
    </submittedName>
</protein>
<dbReference type="AlphaFoldDB" id="A0A4R1RBE9"/>
<dbReference type="SUPFAM" id="SSF52833">
    <property type="entry name" value="Thioredoxin-like"/>
    <property type="match status" value="1"/>
</dbReference>
<sequence>MKTKAYCLTVLVFIMSLFVSAQDWSTNFEDAKQLASKDNENIVLVFQGSDWCAPCMKLDKEIWSTKEYQNLAKNHFVMLKADFPRKKANKLSEELELQNKKLAETYNNQGYFPYVVVLDKTGKVLGSLGYEKTSPTQYYNKLASFK</sequence>
<organism evidence="4 5">
    <name type="scientific">Mariniflexile fucanivorans</name>
    <dbReference type="NCBI Taxonomy" id="264023"/>
    <lineage>
        <taxon>Bacteria</taxon>
        <taxon>Pseudomonadati</taxon>
        <taxon>Bacteroidota</taxon>
        <taxon>Flavobacteriia</taxon>
        <taxon>Flavobacteriales</taxon>
        <taxon>Flavobacteriaceae</taxon>
        <taxon>Mariniflexile</taxon>
    </lineage>
</organism>
<evidence type="ECO:0000259" key="3">
    <source>
        <dbReference type="PROSITE" id="PS51352"/>
    </source>
</evidence>
<dbReference type="OrthoDB" id="981626at2"/>
<comment type="caution">
    <text evidence="4">The sequence shown here is derived from an EMBL/GenBank/DDBJ whole genome shotgun (WGS) entry which is preliminary data.</text>
</comment>